<protein>
    <recommendedName>
        <fullName evidence="4">threonine ammonia-lyase</fullName>
        <ecNumber evidence="4">4.3.1.19</ecNumber>
    </recommendedName>
    <alternativeName>
        <fullName evidence="8">Threonine deaminase</fullName>
    </alternativeName>
</protein>
<comment type="cofactor">
    <cofactor evidence="2">
        <name>pyridoxal 5'-phosphate</name>
        <dbReference type="ChEBI" id="CHEBI:597326"/>
    </cofactor>
</comment>
<evidence type="ECO:0000313" key="10">
    <source>
        <dbReference type="EMBL" id="QSO49977.1"/>
    </source>
</evidence>
<name>A0A9X7W483_9BACL</name>
<feature type="domain" description="Tryptophan synthase beta chain-like PALP" evidence="9">
    <location>
        <begin position="19"/>
        <end position="312"/>
    </location>
</feature>
<dbReference type="InterPro" id="IPR036052">
    <property type="entry name" value="TrpB-like_PALP_sf"/>
</dbReference>
<dbReference type="InterPro" id="IPR050147">
    <property type="entry name" value="Ser/Thr_Dehydratase"/>
</dbReference>
<dbReference type="PANTHER" id="PTHR48078:SF6">
    <property type="entry name" value="L-THREONINE DEHYDRATASE CATABOLIC TDCB"/>
    <property type="match status" value="1"/>
</dbReference>
<evidence type="ECO:0000256" key="7">
    <source>
        <dbReference type="ARBA" id="ARBA00025527"/>
    </source>
</evidence>
<dbReference type="Proteomes" id="UP000663505">
    <property type="component" value="Chromosome"/>
</dbReference>
<dbReference type="InterPro" id="IPR000634">
    <property type="entry name" value="Ser/Thr_deHydtase_PyrdxlP-BS"/>
</dbReference>
<dbReference type="GO" id="GO:0030170">
    <property type="term" value="F:pyridoxal phosphate binding"/>
    <property type="evidence" value="ECO:0007669"/>
    <property type="project" value="InterPro"/>
</dbReference>
<accession>A0A9X7W483</accession>
<evidence type="ECO:0000256" key="1">
    <source>
        <dbReference type="ARBA" id="ARBA00001274"/>
    </source>
</evidence>
<evidence type="ECO:0000256" key="4">
    <source>
        <dbReference type="ARBA" id="ARBA00012096"/>
    </source>
</evidence>
<evidence type="ECO:0000256" key="3">
    <source>
        <dbReference type="ARBA" id="ARBA00010869"/>
    </source>
</evidence>
<evidence type="ECO:0000259" key="9">
    <source>
        <dbReference type="Pfam" id="PF00291"/>
    </source>
</evidence>
<dbReference type="EC" id="4.3.1.19" evidence="4"/>
<comment type="catalytic activity">
    <reaction evidence="1">
        <text>L-threonine = 2-oxobutanoate + NH4(+)</text>
        <dbReference type="Rhea" id="RHEA:22108"/>
        <dbReference type="ChEBI" id="CHEBI:16763"/>
        <dbReference type="ChEBI" id="CHEBI:28938"/>
        <dbReference type="ChEBI" id="CHEBI:57926"/>
        <dbReference type="EC" id="4.3.1.19"/>
    </reaction>
</comment>
<dbReference type="Pfam" id="PF00291">
    <property type="entry name" value="PALP"/>
    <property type="match status" value="1"/>
</dbReference>
<comment type="function">
    <text evidence="7">Catalyzes the anaerobic formation of alpha-ketobutyrate and ammonia from threonine in a two-step reaction. The first step involved a dehydration of threonine and a production of enamine intermediates (aminocrotonate), which tautomerizes to its imine form (iminobutyrate). Both intermediates are unstable and short-lived. The second step is the nonenzymatic hydrolysis of the enamine/imine intermediates to form 2-ketobutyrate and free ammonia. In the low water environment of the cell, the second step is accelerated by RidA.</text>
</comment>
<keyword evidence="11" id="KW-1185">Reference proteome</keyword>
<dbReference type="EMBL" id="CP071182">
    <property type="protein sequence ID" value="QSO49977.1"/>
    <property type="molecule type" value="Genomic_DNA"/>
</dbReference>
<organism evidence="10 11">
    <name type="scientific">Alicyclobacillus mengziensis</name>
    <dbReference type="NCBI Taxonomy" id="2931921"/>
    <lineage>
        <taxon>Bacteria</taxon>
        <taxon>Bacillati</taxon>
        <taxon>Bacillota</taxon>
        <taxon>Bacilli</taxon>
        <taxon>Bacillales</taxon>
        <taxon>Alicyclobacillaceae</taxon>
        <taxon>Alicyclobacillus</taxon>
    </lineage>
</organism>
<keyword evidence="5" id="KW-0663">Pyridoxal phosphate</keyword>
<dbReference type="PANTHER" id="PTHR48078">
    <property type="entry name" value="THREONINE DEHYDRATASE, MITOCHONDRIAL-RELATED"/>
    <property type="match status" value="1"/>
</dbReference>
<dbReference type="GO" id="GO:0004794">
    <property type="term" value="F:threonine deaminase activity"/>
    <property type="evidence" value="ECO:0007669"/>
    <property type="project" value="UniProtKB-EC"/>
</dbReference>
<evidence type="ECO:0000256" key="6">
    <source>
        <dbReference type="ARBA" id="ARBA00023239"/>
    </source>
</evidence>
<comment type="similarity">
    <text evidence="3">Belongs to the serine/threonine dehydratase family.</text>
</comment>
<dbReference type="Gene3D" id="3.40.50.1100">
    <property type="match status" value="2"/>
</dbReference>
<evidence type="ECO:0000313" key="11">
    <source>
        <dbReference type="Proteomes" id="UP000663505"/>
    </source>
</evidence>
<dbReference type="PROSITE" id="PS00165">
    <property type="entry name" value="DEHYDRATASE_SER_THR"/>
    <property type="match status" value="1"/>
</dbReference>
<dbReference type="GO" id="GO:0009097">
    <property type="term" value="P:isoleucine biosynthetic process"/>
    <property type="evidence" value="ECO:0007669"/>
    <property type="project" value="TreeGrafter"/>
</dbReference>
<evidence type="ECO:0000256" key="2">
    <source>
        <dbReference type="ARBA" id="ARBA00001933"/>
    </source>
</evidence>
<keyword evidence="6" id="KW-0456">Lyase</keyword>
<reference evidence="10 11" key="1">
    <citation type="submission" date="2021-02" db="EMBL/GenBank/DDBJ databases">
        <title>Alicyclobacillus curvatus sp. nov. and Alicyclobacillus mengziensis sp. nov., two acidophilic bacteria isolated from acid mine drainage.</title>
        <authorList>
            <person name="Huang Y."/>
        </authorList>
    </citation>
    <scope>NUCLEOTIDE SEQUENCE [LARGE SCALE GENOMIC DNA]</scope>
    <source>
        <strain evidence="10 11">S30H14</strain>
    </source>
</reference>
<dbReference type="AlphaFoldDB" id="A0A9X7W483"/>
<dbReference type="GO" id="GO:0006567">
    <property type="term" value="P:L-threonine catabolic process"/>
    <property type="evidence" value="ECO:0007669"/>
    <property type="project" value="TreeGrafter"/>
</dbReference>
<gene>
    <name evidence="10" type="ORF">JZ786_18475</name>
</gene>
<sequence length="325" mass="34088">MVGIHEIERAAMRIGGVVVETPLIRAHRVSEWIGRDVFLKCENLQVTGSFKARGASNFVLSLAEKQAANTAVAGVVTASSGNHGQAVAYAAKRVGLPCTVVVPEDVIGVKEEAIRGYGAEVVRCGVTSSERIAYAERLALDKHLVFVPPYDDADIVAGQGTAGLEIMRSLPQVSEVFVPVGGGGLISGVSTAVKSLAVESSHATRVVGVEPELAKDTYLSIQAGHAVDIGPTSTIADGLRTSHPGSFTFPIVQRNVDEIALVSEKDIFAAMRFLFEAKLVVEPSGATSLAAVLKAHRDGYRFTGPVVCVLSGGNVSPEVFSGVLR</sequence>
<dbReference type="CDD" id="cd01562">
    <property type="entry name" value="Thr-dehyd"/>
    <property type="match status" value="1"/>
</dbReference>
<dbReference type="InterPro" id="IPR001926">
    <property type="entry name" value="TrpB-like_PALP"/>
</dbReference>
<dbReference type="KEGG" id="afx:JZ786_18475"/>
<dbReference type="SUPFAM" id="SSF53686">
    <property type="entry name" value="Tryptophan synthase beta subunit-like PLP-dependent enzymes"/>
    <property type="match status" value="1"/>
</dbReference>
<dbReference type="FunFam" id="3.40.50.1100:FF:000007">
    <property type="entry name" value="L-threonine dehydratase catabolic TdcB"/>
    <property type="match status" value="1"/>
</dbReference>
<evidence type="ECO:0000256" key="5">
    <source>
        <dbReference type="ARBA" id="ARBA00022898"/>
    </source>
</evidence>
<evidence type="ECO:0000256" key="8">
    <source>
        <dbReference type="ARBA" id="ARBA00031427"/>
    </source>
</evidence>
<dbReference type="GO" id="GO:0006565">
    <property type="term" value="P:L-serine catabolic process"/>
    <property type="evidence" value="ECO:0007669"/>
    <property type="project" value="TreeGrafter"/>
</dbReference>
<dbReference type="GO" id="GO:0003941">
    <property type="term" value="F:L-serine ammonia-lyase activity"/>
    <property type="evidence" value="ECO:0007669"/>
    <property type="project" value="TreeGrafter"/>
</dbReference>
<dbReference type="FunFam" id="3.40.50.1100:FF:000041">
    <property type="entry name" value="Threonine ammonia-lyase, variant"/>
    <property type="match status" value="1"/>
</dbReference>
<proteinExistence type="inferred from homology"/>